<sequence>MVMAAFRGGGPHTARPM</sequence>
<organism evidence="1">
    <name type="scientific">Arundo donax</name>
    <name type="common">Giant reed</name>
    <name type="synonym">Donax arundinaceus</name>
    <dbReference type="NCBI Taxonomy" id="35708"/>
    <lineage>
        <taxon>Eukaryota</taxon>
        <taxon>Viridiplantae</taxon>
        <taxon>Streptophyta</taxon>
        <taxon>Embryophyta</taxon>
        <taxon>Tracheophyta</taxon>
        <taxon>Spermatophyta</taxon>
        <taxon>Magnoliopsida</taxon>
        <taxon>Liliopsida</taxon>
        <taxon>Poales</taxon>
        <taxon>Poaceae</taxon>
        <taxon>PACMAD clade</taxon>
        <taxon>Arundinoideae</taxon>
        <taxon>Arundineae</taxon>
        <taxon>Arundo</taxon>
    </lineage>
</organism>
<name>A0A0A9HB02_ARUDO</name>
<evidence type="ECO:0000313" key="1">
    <source>
        <dbReference type="EMBL" id="JAE32989.1"/>
    </source>
</evidence>
<dbReference type="EMBL" id="GBRH01164907">
    <property type="protein sequence ID" value="JAE32989.1"/>
    <property type="molecule type" value="Transcribed_RNA"/>
</dbReference>
<accession>A0A0A9HB02</accession>
<dbReference type="AlphaFoldDB" id="A0A0A9HB02"/>
<reference evidence="1" key="1">
    <citation type="submission" date="2014-09" db="EMBL/GenBank/DDBJ databases">
        <authorList>
            <person name="Magalhaes I.L.F."/>
            <person name="Oliveira U."/>
            <person name="Santos F.R."/>
            <person name="Vidigal T.H.D.A."/>
            <person name="Brescovit A.D."/>
            <person name="Santos A.J."/>
        </authorList>
    </citation>
    <scope>NUCLEOTIDE SEQUENCE</scope>
    <source>
        <tissue evidence="1">Shoot tissue taken approximately 20 cm above the soil surface</tissue>
    </source>
</reference>
<protein>
    <submittedName>
        <fullName evidence="1">Uncharacterized protein</fullName>
    </submittedName>
</protein>
<reference evidence="1" key="2">
    <citation type="journal article" date="2015" name="Data Brief">
        <title>Shoot transcriptome of the giant reed, Arundo donax.</title>
        <authorList>
            <person name="Barrero R.A."/>
            <person name="Guerrero F.D."/>
            <person name="Moolhuijzen P."/>
            <person name="Goolsby J.A."/>
            <person name="Tidwell J."/>
            <person name="Bellgard S.E."/>
            <person name="Bellgard M.I."/>
        </authorList>
    </citation>
    <scope>NUCLEOTIDE SEQUENCE</scope>
    <source>
        <tissue evidence="1">Shoot tissue taken approximately 20 cm above the soil surface</tissue>
    </source>
</reference>
<proteinExistence type="predicted"/>